<dbReference type="InterPro" id="IPR008991">
    <property type="entry name" value="Translation_prot_SH3-like_sf"/>
</dbReference>
<dbReference type="GO" id="GO:0003723">
    <property type="term" value="F:RNA binding"/>
    <property type="evidence" value="ECO:0007669"/>
    <property type="project" value="InterPro"/>
</dbReference>
<feature type="compositionally biased region" description="Basic and acidic residues" evidence="7">
    <location>
        <begin position="57"/>
        <end position="72"/>
    </location>
</feature>
<dbReference type="InterPro" id="IPR014722">
    <property type="entry name" value="Rib_uL2_dom2"/>
</dbReference>
<keyword evidence="3 9" id="KW-0689">Ribosomal protein</keyword>
<feature type="region of interest" description="Disordered" evidence="7">
    <location>
        <begin position="54"/>
        <end position="81"/>
    </location>
</feature>
<dbReference type="Gene3D" id="2.30.30.30">
    <property type="match status" value="1"/>
</dbReference>
<protein>
    <recommendedName>
        <fullName evidence="5">Large ribosomal subunit protein uL24c</fullName>
    </recommendedName>
    <alternativeName>
        <fullName evidence="6">50S ribosomal protein L24, chloroplastic</fullName>
    </alternativeName>
</protein>
<dbReference type="AlphaFoldDB" id="A0A4D6X1S2"/>
<dbReference type="GO" id="GO:0003735">
    <property type="term" value="F:structural constituent of ribosome"/>
    <property type="evidence" value="ECO:0007669"/>
    <property type="project" value="InterPro"/>
</dbReference>
<dbReference type="InterPro" id="IPR003256">
    <property type="entry name" value="Ribosomal_uL24"/>
</dbReference>
<dbReference type="SUPFAM" id="SSF50104">
    <property type="entry name" value="Translation proteins SH3-like domain"/>
    <property type="match status" value="1"/>
</dbReference>
<gene>
    <name evidence="9" type="primary">rpl24</name>
</gene>
<evidence type="ECO:0000313" key="9">
    <source>
        <dbReference type="EMBL" id="QCI08798.1"/>
    </source>
</evidence>
<evidence type="ECO:0000256" key="3">
    <source>
        <dbReference type="ARBA" id="ARBA00022980"/>
    </source>
</evidence>
<evidence type="ECO:0000256" key="5">
    <source>
        <dbReference type="ARBA" id="ARBA00035282"/>
    </source>
</evidence>
<dbReference type="Pfam" id="PF00467">
    <property type="entry name" value="KOW"/>
    <property type="match status" value="1"/>
</dbReference>
<dbReference type="InterPro" id="IPR005824">
    <property type="entry name" value="KOW"/>
</dbReference>
<dbReference type="GO" id="GO:0005840">
    <property type="term" value="C:ribosome"/>
    <property type="evidence" value="ECO:0007669"/>
    <property type="project" value="UniProtKB-KW"/>
</dbReference>
<geneLocation type="plastid" evidence="9"/>
<feature type="domain" description="KOW" evidence="8">
    <location>
        <begin position="11"/>
        <end position="38"/>
    </location>
</feature>
<evidence type="ECO:0000259" key="8">
    <source>
        <dbReference type="SMART" id="SM00739"/>
    </source>
</evidence>
<proteinExistence type="inferred from homology"/>
<reference evidence="9" key="2">
    <citation type="submission" date="2019-04" db="EMBL/GenBank/DDBJ databases">
        <authorList>
            <person name="Pasella M."/>
        </authorList>
    </citation>
    <scope>NUCLEOTIDE SEQUENCE</scope>
    <source>
        <strain evidence="9">PD2995</strain>
    </source>
</reference>
<evidence type="ECO:0000256" key="6">
    <source>
        <dbReference type="ARBA" id="ARBA00035361"/>
    </source>
</evidence>
<evidence type="ECO:0000256" key="7">
    <source>
        <dbReference type="SAM" id="MobiDB-lite"/>
    </source>
</evidence>
<comment type="function">
    <text evidence="1">One of two assembly initiator proteins, it binds directly to the 5'-end of the 23S rRNA, where it nucleates assembly of the 50S subunit.</text>
</comment>
<dbReference type="GO" id="GO:0006412">
    <property type="term" value="P:translation"/>
    <property type="evidence" value="ECO:0007669"/>
    <property type="project" value="InterPro"/>
</dbReference>
<keyword evidence="9" id="KW-0934">Plastid</keyword>
<organism evidence="9">
    <name type="scientific">Sphondylothamnion multifidum</name>
    <dbReference type="NCBI Taxonomy" id="193186"/>
    <lineage>
        <taxon>Eukaryota</taxon>
        <taxon>Rhodophyta</taxon>
        <taxon>Florideophyceae</taxon>
        <taxon>Rhodymeniophycidae</taxon>
        <taxon>Ceramiales</taxon>
        <taxon>Ceramiaceae</taxon>
        <taxon>Sphondylothamnion</taxon>
    </lineage>
</organism>
<comment type="similarity">
    <text evidence="2">Belongs to the universal ribosomal protein uL24 family.</text>
</comment>
<sequence>MKTQNKKIKINIKIGEKVKIISGKYKNQTSIVKKIIYKNNTIILENINIKTKHLKSKQNEEPGQRKQIEGPIHRSNLKKQS</sequence>
<reference evidence="9" key="1">
    <citation type="journal article" date="2019" name="Mol. Phylogenet. Evol.">
        <title>Morphological evolution and classification of the red algal order Ceramiales inferred using plastid phylogenomics.</title>
        <authorList>
            <person name="Diaz-Tapia P."/>
            <person name="Pasella M.M."/>
            <person name="Verbruggen H."/>
            <person name="Maggs C.A."/>
        </authorList>
    </citation>
    <scope>NUCLEOTIDE SEQUENCE</scope>
    <source>
        <strain evidence="9">PD2995</strain>
    </source>
</reference>
<dbReference type="GO" id="GO:1990904">
    <property type="term" value="C:ribonucleoprotein complex"/>
    <property type="evidence" value="ECO:0007669"/>
    <property type="project" value="UniProtKB-KW"/>
</dbReference>
<name>A0A4D6X1S2_9FLOR</name>
<dbReference type="PANTHER" id="PTHR12903">
    <property type="entry name" value="MITOCHONDRIAL RIBOSOMAL PROTEIN L24"/>
    <property type="match status" value="1"/>
</dbReference>
<evidence type="ECO:0000256" key="1">
    <source>
        <dbReference type="ARBA" id="ARBA00004072"/>
    </source>
</evidence>
<dbReference type="CDD" id="cd06089">
    <property type="entry name" value="KOW_RPL26"/>
    <property type="match status" value="1"/>
</dbReference>
<evidence type="ECO:0000256" key="4">
    <source>
        <dbReference type="ARBA" id="ARBA00023274"/>
    </source>
</evidence>
<dbReference type="SMART" id="SM00739">
    <property type="entry name" value="KOW"/>
    <property type="match status" value="1"/>
</dbReference>
<accession>A0A4D6X1S2</accession>
<dbReference type="InterPro" id="IPR041988">
    <property type="entry name" value="Ribosomal_uL24_KOW"/>
</dbReference>
<keyword evidence="4" id="KW-0687">Ribonucleoprotein</keyword>
<evidence type="ECO:0000256" key="2">
    <source>
        <dbReference type="ARBA" id="ARBA00010618"/>
    </source>
</evidence>
<dbReference type="EMBL" id="MK814736">
    <property type="protein sequence ID" value="QCI08798.1"/>
    <property type="molecule type" value="Genomic_DNA"/>
</dbReference>